<feature type="transmembrane region" description="Helical" evidence="12">
    <location>
        <begin position="105"/>
        <end position="123"/>
    </location>
</feature>
<dbReference type="PANTHER" id="PTHR11972:SF191">
    <property type="entry name" value="FAD-BINDING FR-TYPE DOMAIN-CONTAINING PROTEIN"/>
    <property type="match status" value="1"/>
</dbReference>
<comment type="caution">
    <text evidence="14">The sequence shown here is derived from an EMBL/GenBank/DDBJ whole genome shotgun (WGS) entry which is preliminary data.</text>
</comment>
<dbReference type="InterPro" id="IPR039261">
    <property type="entry name" value="FNR_nucleotide-bd"/>
</dbReference>
<dbReference type="Gene3D" id="3.40.50.80">
    <property type="entry name" value="Nucleotide-binding domain of ferredoxin-NADP reductase (FNR) module"/>
    <property type="match status" value="1"/>
</dbReference>
<dbReference type="InterPro" id="IPR000778">
    <property type="entry name" value="Cyt_b245_heavy_chain"/>
</dbReference>
<dbReference type="Pfam" id="PF08030">
    <property type="entry name" value="NAD_binding_6"/>
    <property type="match status" value="1"/>
</dbReference>
<dbReference type="InterPro" id="IPR050369">
    <property type="entry name" value="RBOH/FRE"/>
</dbReference>
<feature type="transmembrane region" description="Helical" evidence="12">
    <location>
        <begin position="44"/>
        <end position="68"/>
    </location>
</feature>
<gene>
    <name evidence="14" type="ORF">HOLleu_32161</name>
</gene>
<dbReference type="GO" id="GO:0016175">
    <property type="term" value="F:superoxide-generating NAD(P)H oxidase activity"/>
    <property type="evidence" value="ECO:0007669"/>
    <property type="project" value="TreeGrafter"/>
</dbReference>
<evidence type="ECO:0000256" key="8">
    <source>
        <dbReference type="ARBA" id="ARBA00023004"/>
    </source>
</evidence>
<keyword evidence="2" id="KW-1003">Cell membrane</keyword>
<evidence type="ECO:0000256" key="9">
    <source>
        <dbReference type="ARBA" id="ARBA00023136"/>
    </source>
</evidence>
<dbReference type="Gene3D" id="2.40.30.10">
    <property type="entry name" value="Translation factors"/>
    <property type="match status" value="1"/>
</dbReference>
<name>A0A9Q0YR28_HOLLE</name>
<comment type="subcellular location">
    <subcellularLocation>
        <location evidence="1">Cell membrane</location>
        <topology evidence="1">Multi-pass membrane protein</topology>
    </subcellularLocation>
</comment>
<keyword evidence="15" id="KW-1185">Reference proteome</keyword>
<feature type="transmembrane region" description="Helical" evidence="12">
    <location>
        <begin position="12"/>
        <end position="32"/>
    </location>
</feature>
<keyword evidence="7" id="KW-0560">Oxidoreductase</keyword>
<evidence type="ECO:0000256" key="2">
    <source>
        <dbReference type="ARBA" id="ARBA00022475"/>
    </source>
</evidence>
<reference evidence="14" key="1">
    <citation type="submission" date="2021-10" db="EMBL/GenBank/DDBJ databases">
        <title>Tropical sea cucumber genome reveals ecological adaptation and Cuvierian tubules defense mechanism.</title>
        <authorList>
            <person name="Chen T."/>
        </authorList>
    </citation>
    <scope>NUCLEOTIDE SEQUENCE</scope>
    <source>
        <strain evidence="14">Nanhai2018</strain>
        <tissue evidence="14">Muscle</tissue>
    </source>
</reference>
<sequence>MGLVTNDVIRWLILLAWLLACGIAWLVTFIRYNTADEFYYTRYLMGAGLPVARACALVLNLNSMLILFPVCRNLISYLRGSFETREFYRKNIRRQLDKNITFHKLLAYAIMVMTTVHIIAHCFNMQNMLRAKQETDETLENTLSNFPQTGDRWVNPIKNAPRNSKLGFGLIEQVIATTAGWTGAVLTLAFLLMISSSTEFLRRSYFETFWYSHHLFVLYYAMLLAHGTGGLVRRQINTAEHDPKTCAEHHRDWPTDQCATPTFGGSAAASWKWCIFPLCAYFLERLLRVFRSSQNVIITKVVNHPSRVIELRMSKKNFKALPGQYIFMKCPSLSRLQWHPFTLTSAPEDKYFSVHIRCVGDWTNGLAEAVGALLQEPLPASQLPRIAVDGPFGTSSTDIFGYRVAICVAAGIGVTPFASVLKSIQYKLTSQDENMLLKKVYFFWVCSDTQSFEWFNTQLGELEQCLTEMGRNDFFDYAVCLTRGWSLSQAKNIYLQEEQELDAITGLMQKTHYGRPRWPSNFAKIAEDNPGERIGVFFCGPKSLSHILHKCCNEYSNRKGRGTIFVYNKENF</sequence>
<organism evidence="14 15">
    <name type="scientific">Holothuria leucospilota</name>
    <name type="common">Black long sea cucumber</name>
    <name type="synonym">Mertensiothuria leucospilota</name>
    <dbReference type="NCBI Taxonomy" id="206669"/>
    <lineage>
        <taxon>Eukaryota</taxon>
        <taxon>Metazoa</taxon>
        <taxon>Echinodermata</taxon>
        <taxon>Eleutherozoa</taxon>
        <taxon>Echinozoa</taxon>
        <taxon>Holothuroidea</taxon>
        <taxon>Aspidochirotacea</taxon>
        <taxon>Aspidochirotida</taxon>
        <taxon>Holothuriidae</taxon>
        <taxon>Holothuria</taxon>
    </lineage>
</organism>
<evidence type="ECO:0000256" key="5">
    <source>
        <dbReference type="ARBA" id="ARBA00022723"/>
    </source>
</evidence>
<dbReference type="GO" id="GO:0042554">
    <property type="term" value="P:superoxide anion generation"/>
    <property type="evidence" value="ECO:0007669"/>
    <property type="project" value="TreeGrafter"/>
</dbReference>
<evidence type="ECO:0000313" key="14">
    <source>
        <dbReference type="EMBL" id="KAJ8027113.1"/>
    </source>
</evidence>
<evidence type="ECO:0000256" key="7">
    <source>
        <dbReference type="ARBA" id="ARBA00023002"/>
    </source>
</evidence>
<dbReference type="OrthoDB" id="167398at2759"/>
<dbReference type="FunFam" id="2.40.30.10:FF:000030">
    <property type="entry name" value="cytochrome b-245 heavy chain"/>
    <property type="match status" value="1"/>
</dbReference>
<feature type="transmembrane region" description="Helical" evidence="12">
    <location>
        <begin position="214"/>
        <end position="232"/>
    </location>
</feature>
<dbReference type="AlphaFoldDB" id="A0A9Q0YR28"/>
<keyword evidence="4 12" id="KW-0812">Transmembrane</keyword>
<dbReference type="Pfam" id="PF08022">
    <property type="entry name" value="FAD_binding_8"/>
    <property type="match status" value="1"/>
</dbReference>
<dbReference type="EMBL" id="JAIZAY010000016">
    <property type="protein sequence ID" value="KAJ8027113.1"/>
    <property type="molecule type" value="Genomic_DNA"/>
</dbReference>
<dbReference type="CDD" id="cd06186">
    <property type="entry name" value="NOX_Duox_like_FAD_NADP"/>
    <property type="match status" value="1"/>
</dbReference>
<accession>A0A9Q0YR28</accession>
<protein>
    <submittedName>
        <fullName evidence="14">NADPH oxidase 3</fullName>
    </submittedName>
</protein>
<dbReference type="SFLD" id="SFLDS00052">
    <property type="entry name" value="Ferric_Reductase_Domain"/>
    <property type="match status" value="1"/>
</dbReference>
<keyword evidence="6 12" id="KW-1133">Transmembrane helix</keyword>
<dbReference type="SUPFAM" id="SSF63380">
    <property type="entry name" value="Riboflavin synthase domain-like"/>
    <property type="match status" value="1"/>
</dbReference>
<dbReference type="PROSITE" id="PS51384">
    <property type="entry name" value="FAD_FR"/>
    <property type="match status" value="1"/>
</dbReference>
<dbReference type="InterPro" id="IPR017927">
    <property type="entry name" value="FAD-bd_FR_type"/>
</dbReference>
<keyword evidence="10" id="KW-0325">Glycoprotein</keyword>
<evidence type="ECO:0000256" key="6">
    <source>
        <dbReference type="ARBA" id="ARBA00022989"/>
    </source>
</evidence>
<evidence type="ECO:0000259" key="13">
    <source>
        <dbReference type="PROSITE" id="PS51384"/>
    </source>
</evidence>
<dbReference type="SUPFAM" id="SSF52343">
    <property type="entry name" value="Ferredoxin reductase-like, C-terminal NADP-linked domain"/>
    <property type="match status" value="1"/>
</dbReference>
<evidence type="ECO:0000256" key="11">
    <source>
        <dbReference type="ARBA" id="ARBA00049908"/>
    </source>
</evidence>
<proteinExistence type="predicted"/>
<dbReference type="PANTHER" id="PTHR11972">
    <property type="entry name" value="NADPH OXIDASE"/>
    <property type="match status" value="1"/>
</dbReference>
<dbReference type="PRINTS" id="PR00466">
    <property type="entry name" value="GP91PHOX"/>
</dbReference>
<dbReference type="Proteomes" id="UP001152320">
    <property type="component" value="Chromosome 16"/>
</dbReference>
<evidence type="ECO:0000256" key="1">
    <source>
        <dbReference type="ARBA" id="ARBA00004651"/>
    </source>
</evidence>
<dbReference type="InterPro" id="IPR013112">
    <property type="entry name" value="FAD-bd_8"/>
</dbReference>
<dbReference type="InterPro" id="IPR013130">
    <property type="entry name" value="Fe3_Rdtase_TM_dom"/>
</dbReference>
<dbReference type="GO" id="GO:0006952">
    <property type="term" value="P:defense response"/>
    <property type="evidence" value="ECO:0007669"/>
    <property type="project" value="TreeGrafter"/>
</dbReference>
<dbReference type="GO" id="GO:0043020">
    <property type="term" value="C:NADPH oxidase complex"/>
    <property type="evidence" value="ECO:0007669"/>
    <property type="project" value="TreeGrafter"/>
</dbReference>
<evidence type="ECO:0000256" key="3">
    <source>
        <dbReference type="ARBA" id="ARBA00022617"/>
    </source>
</evidence>
<comment type="catalytic activity">
    <reaction evidence="11">
        <text>NADPH + 2 O2 = 2 superoxide + NADP(+) + H(+)</text>
        <dbReference type="Rhea" id="RHEA:63180"/>
        <dbReference type="ChEBI" id="CHEBI:15378"/>
        <dbReference type="ChEBI" id="CHEBI:15379"/>
        <dbReference type="ChEBI" id="CHEBI:18421"/>
        <dbReference type="ChEBI" id="CHEBI:57783"/>
        <dbReference type="ChEBI" id="CHEBI:58349"/>
    </reaction>
</comment>
<feature type="domain" description="FAD-binding FR-type" evidence="13">
    <location>
        <begin position="285"/>
        <end position="398"/>
    </location>
</feature>
<evidence type="ECO:0000256" key="4">
    <source>
        <dbReference type="ARBA" id="ARBA00022692"/>
    </source>
</evidence>
<feature type="transmembrane region" description="Helical" evidence="12">
    <location>
        <begin position="174"/>
        <end position="194"/>
    </location>
</feature>
<evidence type="ECO:0000256" key="12">
    <source>
        <dbReference type="SAM" id="Phobius"/>
    </source>
</evidence>
<keyword evidence="5" id="KW-0479">Metal-binding</keyword>
<dbReference type="SFLD" id="SFLDG01168">
    <property type="entry name" value="Ferric_reductase_subgroup_(FRE"/>
    <property type="match status" value="1"/>
</dbReference>
<dbReference type="Pfam" id="PF01794">
    <property type="entry name" value="Ferric_reduct"/>
    <property type="match status" value="1"/>
</dbReference>
<dbReference type="GO" id="GO:0046872">
    <property type="term" value="F:metal ion binding"/>
    <property type="evidence" value="ECO:0007669"/>
    <property type="project" value="UniProtKB-KW"/>
</dbReference>
<keyword evidence="3" id="KW-0349">Heme</keyword>
<keyword evidence="8" id="KW-0408">Iron</keyword>
<dbReference type="FunFam" id="3.40.50.80:FF:000004">
    <property type="entry name" value="NADPH oxidase isoform 2"/>
    <property type="match status" value="1"/>
</dbReference>
<dbReference type="SFLD" id="SFLDG01169">
    <property type="entry name" value="NADPH_oxidase_subgroup_(NOX)"/>
    <property type="match status" value="1"/>
</dbReference>
<dbReference type="InterPro" id="IPR013121">
    <property type="entry name" value="Fe_red_NAD-bd_6"/>
</dbReference>
<evidence type="ECO:0000256" key="10">
    <source>
        <dbReference type="ARBA" id="ARBA00023180"/>
    </source>
</evidence>
<evidence type="ECO:0000313" key="15">
    <source>
        <dbReference type="Proteomes" id="UP001152320"/>
    </source>
</evidence>
<keyword evidence="9 12" id="KW-0472">Membrane</keyword>
<dbReference type="InterPro" id="IPR017938">
    <property type="entry name" value="Riboflavin_synthase-like_b-brl"/>
</dbReference>